<evidence type="ECO:0000256" key="3">
    <source>
        <dbReference type="ARBA" id="ARBA00022692"/>
    </source>
</evidence>
<feature type="transmembrane region" description="Helical" evidence="6">
    <location>
        <begin position="88"/>
        <end position="111"/>
    </location>
</feature>
<evidence type="ECO:0000256" key="4">
    <source>
        <dbReference type="ARBA" id="ARBA00022989"/>
    </source>
</evidence>
<reference evidence="7 8" key="1">
    <citation type="submission" date="2018-05" db="EMBL/GenBank/DDBJ databases">
        <title>Genome sequencing of Flavobacterium sp. HYN0049.</title>
        <authorList>
            <person name="Yi H."/>
            <person name="Baek C."/>
        </authorList>
    </citation>
    <scope>NUCLEOTIDE SEQUENCE [LARGE SCALE GENOMIC DNA]</scope>
    <source>
        <strain evidence="7 8">HYN0049</strain>
    </source>
</reference>
<feature type="transmembrane region" description="Helical" evidence="6">
    <location>
        <begin position="303"/>
        <end position="324"/>
    </location>
</feature>
<evidence type="ECO:0000256" key="5">
    <source>
        <dbReference type="ARBA" id="ARBA00023136"/>
    </source>
</evidence>
<evidence type="ECO:0000256" key="1">
    <source>
        <dbReference type="ARBA" id="ARBA00004651"/>
    </source>
</evidence>
<sequence>MRSARAIWKSSLFKATSLNSLSIALKIAIGLVTSKVIAIFVGPSGMALVGNLRNFLSSLETIGTLGFQNGIIKYTAENKDNKPEFDRILSTVFLSLGVVAVILSLVLFFLAGLWSDMIFGEAYHYETVFRVLAAAMPWYACSLLLVAVINGLGKFREVVYINISGNIIGLLLSVIFISQYHTVGALLAVIVAPALVFFAALFFMPEEMSLAKYFKLKDFSFQVIRKMSSYSLMALVSALISPLVFVAIRNSIIHTEGIANAGYWEAMSRISGYYMMFVSTIVSVYFLPKLVGAKNNNETKNVILSFWKNVLPLFALALLVLYFLRSFVIRILFTKAFIPVGDLFLWQLSGDILKAFSMVLGYNLVAKKHTVAFIVTEFISMAVMYSASLYLVDAFGIEGVVMAHCITYFLYVLALLVFFRKILFRQGV</sequence>
<dbReference type="InterPro" id="IPR044550">
    <property type="entry name" value="WzxE"/>
</dbReference>
<evidence type="ECO:0000313" key="7">
    <source>
        <dbReference type="EMBL" id="AWI27022.1"/>
    </source>
</evidence>
<dbReference type="PANTHER" id="PTHR30250:SF30">
    <property type="entry name" value="LIPID III FLIPPASE"/>
    <property type="match status" value="1"/>
</dbReference>
<evidence type="ECO:0000256" key="2">
    <source>
        <dbReference type="ARBA" id="ARBA00022475"/>
    </source>
</evidence>
<dbReference type="InterPro" id="IPR002797">
    <property type="entry name" value="Polysacc_synth"/>
</dbReference>
<evidence type="ECO:0000256" key="6">
    <source>
        <dbReference type="SAM" id="Phobius"/>
    </source>
</evidence>
<comment type="subcellular location">
    <subcellularLocation>
        <location evidence="1">Cell membrane</location>
        <topology evidence="1">Multi-pass membrane protein</topology>
    </subcellularLocation>
</comment>
<feature type="transmembrane region" description="Helical" evidence="6">
    <location>
        <begin position="159"/>
        <end position="177"/>
    </location>
</feature>
<feature type="transmembrane region" description="Helical" evidence="6">
    <location>
        <begin position="21"/>
        <end position="43"/>
    </location>
</feature>
<feature type="transmembrane region" description="Helical" evidence="6">
    <location>
        <begin position="397"/>
        <end position="419"/>
    </location>
</feature>
<feature type="transmembrane region" description="Helical" evidence="6">
    <location>
        <begin position="371"/>
        <end position="391"/>
    </location>
</feature>
<dbReference type="KEGG" id="fpal:HYN49_14525"/>
<dbReference type="PANTHER" id="PTHR30250">
    <property type="entry name" value="PST FAMILY PREDICTED COLANIC ACID TRANSPORTER"/>
    <property type="match status" value="1"/>
</dbReference>
<name>A0A2S1SKY5_9FLAO</name>
<dbReference type="RefSeq" id="WP_108904793.1">
    <property type="nucleotide sequence ID" value="NZ_CP029187.1"/>
</dbReference>
<feature type="transmembrane region" description="Helical" evidence="6">
    <location>
        <begin position="131"/>
        <end position="152"/>
    </location>
</feature>
<protein>
    <submittedName>
        <fullName evidence="7">O-antigen translocase</fullName>
    </submittedName>
</protein>
<dbReference type="Pfam" id="PF01943">
    <property type="entry name" value="Polysacc_synt"/>
    <property type="match status" value="1"/>
</dbReference>
<dbReference type="GO" id="GO:0005886">
    <property type="term" value="C:plasma membrane"/>
    <property type="evidence" value="ECO:0007669"/>
    <property type="project" value="UniProtKB-SubCell"/>
</dbReference>
<feature type="transmembrane region" description="Helical" evidence="6">
    <location>
        <begin position="272"/>
        <end position="291"/>
    </location>
</feature>
<keyword evidence="5 6" id="KW-0472">Membrane</keyword>
<dbReference type="AlphaFoldDB" id="A0A2S1SKY5"/>
<keyword evidence="2" id="KW-1003">Cell membrane</keyword>
<accession>A0A2S1SKY5</accession>
<feature type="transmembrane region" description="Helical" evidence="6">
    <location>
        <begin position="230"/>
        <end position="252"/>
    </location>
</feature>
<keyword evidence="4 6" id="KW-1133">Transmembrane helix</keyword>
<dbReference type="GO" id="GO:0009246">
    <property type="term" value="P:enterobacterial common antigen biosynthetic process"/>
    <property type="evidence" value="ECO:0007669"/>
    <property type="project" value="InterPro"/>
</dbReference>
<keyword evidence="8" id="KW-1185">Reference proteome</keyword>
<dbReference type="Proteomes" id="UP000244937">
    <property type="component" value="Chromosome"/>
</dbReference>
<gene>
    <name evidence="7" type="ORF">HYN49_14525</name>
</gene>
<dbReference type="OrthoDB" id="9769862at2"/>
<dbReference type="InterPro" id="IPR050833">
    <property type="entry name" value="Poly_Biosynth_Transport"/>
</dbReference>
<proteinExistence type="predicted"/>
<feature type="transmembrane region" description="Helical" evidence="6">
    <location>
        <begin position="183"/>
        <end position="204"/>
    </location>
</feature>
<dbReference type="CDD" id="cd13125">
    <property type="entry name" value="MATE_like_10"/>
    <property type="match status" value="1"/>
</dbReference>
<keyword evidence="3 6" id="KW-0812">Transmembrane</keyword>
<organism evidence="7 8">
    <name type="scientific">Flavobacterium pallidum</name>
    <dbReference type="NCBI Taxonomy" id="2172098"/>
    <lineage>
        <taxon>Bacteria</taxon>
        <taxon>Pseudomonadati</taxon>
        <taxon>Bacteroidota</taxon>
        <taxon>Flavobacteriia</taxon>
        <taxon>Flavobacteriales</taxon>
        <taxon>Flavobacteriaceae</taxon>
        <taxon>Flavobacterium</taxon>
    </lineage>
</organism>
<evidence type="ECO:0000313" key="8">
    <source>
        <dbReference type="Proteomes" id="UP000244937"/>
    </source>
</evidence>
<dbReference type="EMBL" id="CP029187">
    <property type="protein sequence ID" value="AWI27022.1"/>
    <property type="molecule type" value="Genomic_DNA"/>
</dbReference>